<organism evidence="1 2">
    <name type="scientific">Microctonus aethiopoides</name>
    <dbReference type="NCBI Taxonomy" id="144406"/>
    <lineage>
        <taxon>Eukaryota</taxon>
        <taxon>Metazoa</taxon>
        <taxon>Ecdysozoa</taxon>
        <taxon>Arthropoda</taxon>
        <taxon>Hexapoda</taxon>
        <taxon>Insecta</taxon>
        <taxon>Pterygota</taxon>
        <taxon>Neoptera</taxon>
        <taxon>Endopterygota</taxon>
        <taxon>Hymenoptera</taxon>
        <taxon>Apocrita</taxon>
        <taxon>Ichneumonoidea</taxon>
        <taxon>Braconidae</taxon>
        <taxon>Euphorinae</taxon>
        <taxon>Microctonus</taxon>
    </lineage>
</organism>
<sequence>DHLNEVTAMYNGYKKILKNGDFVEISSPWAIVQFIRTEEYAKYWSAGIPDQILAVYGDAAIERYTCHNTVCDIVIIIGNYMLIIEVKHFRKSSPDAYAQVLDNEYCTLSEKDSVEKVFPTNTPNVE</sequence>
<accession>A0AA39FDX4</accession>
<keyword evidence="2" id="KW-1185">Reference proteome</keyword>
<protein>
    <submittedName>
        <fullName evidence="1">Uncharacterized protein</fullName>
    </submittedName>
</protein>
<dbReference type="EMBL" id="JAQQBS010001235">
    <property type="protein sequence ID" value="KAK0167691.1"/>
    <property type="molecule type" value="Genomic_DNA"/>
</dbReference>
<name>A0AA39FDX4_9HYME</name>
<comment type="caution">
    <text evidence="1">The sequence shown here is derived from an EMBL/GenBank/DDBJ whole genome shotgun (WGS) entry which is preliminary data.</text>
</comment>
<gene>
    <name evidence="1" type="ORF">PV328_012410</name>
</gene>
<feature type="non-terminal residue" evidence="1">
    <location>
        <position position="1"/>
    </location>
</feature>
<reference evidence="1" key="1">
    <citation type="journal article" date="2023" name="bioRxiv">
        <title>Scaffold-level genome assemblies of two parasitoid biocontrol wasps reveal the parthenogenesis mechanism and an associated novel virus.</title>
        <authorList>
            <person name="Inwood S."/>
            <person name="Skelly J."/>
            <person name="Guhlin J."/>
            <person name="Harrop T."/>
            <person name="Goldson S."/>
            <person name="Dearden P."/>
        </authorList>
    </citation>
    <scope>NUCLEOTIDE SEQUENCE</scope>
    <source>
        <strain evidence="1">Irish</strain>
        <tissue evidence="1">Whole body</tissue>
    </source>
</reference>
<proteinExistence type="predicted"/>
<evidence type="ECO:0000313" key="2">
    <source>
        <dbReference type="Proteomes" id="UP001168990"/>
    </source>
</evidence>
<feature type="non-terminal residue" evidence="1">
    <location>
        <position position="126"/>
    </location>
</feature>
<dbReference type="AlphaFoldDB" id="A0AA39FDX4"/>
<dbReference type="Proteomes" id="UP001168990">
    <property type="component" value="Unassembled WGS sequence"/>
</dbReference>
<evidence type="ECO:0000313" key="1">
    <source>
        <dbReference type="EMBL" id="KAK0167691.1"/>
    </source>
</evidence>
<reference evidence="1" key="2">
    <citation type="submission" date="2023-03" db="EMBL/GenBank/DDBJ databases">
        <authorList>
            <person name="Inwood S.N."/>
            <person name="Skelly J.G."/>
            <person name="Guhlin J."/>
            <person name="Harrop T.W.R."/>
            <person name="Goldson S.G."/>
            <person name="Dearden P.K."/>
        </authorList>
    </citation>
    <scope>NUCLEOTIDE SEQUENCE</scope>
    <source>
        <strain evidence="1">Irish</strain>
        <tissue evidence="1">Whole body</tissue>
    </source>
</reference>